<dbReference type="OrthoDB" id="602706at2759"/>
<feature type="compositionally biased region" description="Polar residues" evidence="1">
    <location>
        <begin position="758"/>
        <end position="771"/>
    </location>
</feature>
<organism evidence="2 3">
    <name type="scientific">Nyssa sinensis</name>
    <dbReference type="NCBI Taxonomy" id="561372"/>
    <lineage>
        <taxon>Eukaryota</taxon>
        <taxon>Viridiplantae</taxon>
        <taxon>Streptophyta</taxon>
        <taxon>Embryophyta</taxon>
        <taxon>Tracheophyta</taxon>
        <taxon>Spermatophyta</taxon>
        <taxon>Magnoliopsida</taxon>
        <taxon>eudicotyledons</taxon>
        <taxon>Gunneridae</taxon>
        <taxon>Pentapetalae</taxon>
        <taxon>asterids</taxon>
        <taxon>Cornales</taxon>
        <taxon>Nyssaceae</taxon>
        <taxon>Nyssa</taxon>
    </lineage>
</organism>
<feature type="region of interest" description="Disordered" evidence="1">
    <location>
        <begin position="174"/>
        <end position="201"/>
    </location>
</feature>
<dbReference type="Proteomes" id="UP000325577">
    <property type="component" value="Linkage Group LG6"/>
</dbReference>
<feature type="compositionally biased region" description="Basic and acidic residues" evidence="1">
    <location>
        <begin position="308"/>
        <end position="322"/>
    </location>
</feature>
<feature type="region of interest" description="Disordered" evidence="1">
    <location>
        <begin position="729"/>
        <end position="780"/>
    </location>
</feature>
<evidence type="ECO:0000256" key="1">
    <source>
        <dbReference type="SAM" id="MobiDB-lite"/>
    </source>
</evidence>
<feature type="compositionally biased region" description="Polar residues" evidence="1">
    <location>
        <begin position="544"/>
        <end position="553"/>
    </location>
</feature>
<feature type="region of interest" description="Disordered" evidence="1">
    <location>
        <begin position="493"/>
        <end position="572"/>
    </location>
</feature>
<gene>
    <name evidence="2" type="ORF">F0562_013858</name>
</gene>
<evidence type="ECO:0000313" key="3">
    <source>
        <dbReference type="Proteomes" id="UP000325577"/>
    </source>
</evidence>
<sequence>MECWCCCRRQAPLRPRQSNLRFKTSKPGLEHKFSQTVLMAESQKGASSSVKSGEKTSLMDLEIGKDFLSSWKSMSVAENDTMDFEFETVAKGKKKTFNFDKLDMDFSLDGDFDKISSFKVDISDLDISSPPKKAGKPKEKSKEESAGGNNQGKQDRFTFPFDFSELDNFSFEPSLMREEKKSNKNVSEGASNRSECKGSEVCPTEDIGALEDDVTTAKLPGSGGVISSKIETMVNGHGDFGSINENSCSKSVTNVNCPSKSATLGNMVASQGARTSPEETSTSATLGNLVASQGAGTSPEKTSTSYTQEKHGESQQPEKTKSSEPYAQETIHDFPIQSVSGKESTQGIASELHGEVSSLATKVSTSSGGEQNANVKLIAGLGSNCENSPLENSPPRHMARSSSINGERNKLGSDNHVQTGNIDGAEPAQGDSDFEDASITSVSTELLHDTKTIQENQNSTSKLLLAPGSSGTTVDKLMPMKEKEAGVIRSRFFKRSDESESQSQQALSTQTKLTSFGNKRIGMQLSPIDERRRENIGAKDEQSGSKFTSVSRSHSGDQNKGEPVQLGSGKSVKGLKSIGGHFNVDVAPNGSKLICSSMPQDQEVTKGEPVLRGSEKITKNLNIFSSHPNPSGSAEQTNKSVTQNCINPIFPVSSTASIKNLSDSCIKGNKISPFKSGSRKPDLYSLKTLRTIGASHNSSNSTSQKEIKFLRNTERNMELQGNTAYKMVHSVGTEKRTPPTPSLKRKTFEASNADMLNFNPSKRLSESPTESRNSREPSDRVVDKQVFNHVNLADGNTKNVFNDCQTSVHDIPQEVNMAELEIHLVMENDGNVEKAEACTKELEDICSMLKKKHEEAKELLVRAIVNNNNLLMLNHPIYEEKICMIQKFSSQLMSKELHT</sequence>
<feature type="compositionally biased region" description="Polar residues" evidence="1">
    <location>
        <begin position="268"/>
        <end position="307"/>
    </location>
</feature>
<feature type="compositionally biased region" description="Polar residues" evidence="1">
    <location>
        <begin position="501"/>
        <end position="517"/>
    </location>
</feature>
<feature type="region of interest" description="Disordered" evidence="1">
    <location>
        <begin position="126"/>
        <end position="155"/>
    </location>
</feature>
<proteinExistence type="predicted"/>
<accession>A0A5J4ZRB2</accession>
<feature type="compositionally biased region" description="Polar residues" evidence="1">
    <location>
        <begin position="184"/>
        <end position="193"/>
    </location>
</feature>
<reference evidence="2 3" key="1">
    <citation type="submission" date="2019-09" db="EMBL/GenBank/DDBJ databases">
        <title>A chromosome-level genome assembly of the Chinese tupelo Nyssa sinensis.</title>
        <authorList>
            <person name="Yang X."/>
            <person name="Kang M."/>
            <person name="Yang Y."/>
            <person name="Xiong H."/>
            <person name="Wang M."/>
            <person name="Zhang Z."/>
            <person name="Wang Z."/>
            <person name="Wu H."/>
            <person name="Ma T."/>
            <person name="Liu J."/>
            <person name="Xi Z."/>
        </authorList>
    </citation>
    <scope>NUCLEOTIDE SEQUENCE [LARGE SCALE GENOMIC DNA]</scope>
    <source>
        <strain evidence="2">J267</strain>
        <tissue evidence="2">Leaf</tissue>
    </source>
</reference>
<dbReference type="InterPro" id="IPR038777">
    <property type="entry name" value="At4g18490-like"/>
</dbReference>
<feature type="region of interest" description="Disordered" evidence="1">
    <location>
        <begin position="386"/>
        <end position="434"/>
    </location>
</feature>
<dbReference type="EMBL" id="CM018049">
    <property type="protein sequence ID" value="KAA8519697.1"/>
    <property type="molecule type" value="Genomic_DNA"/>
</dbReference>
<dbReference type="PANTHER" id="PTHR36380:SF1">
    <property type="entry name" value="OS01G0755100 PROTEIN"/>
    <property type="match status" value="1"/>
</dbReference>
<feature type="compositionally biased region" description="Basic and acidic residues" evidence="1">
    <location>
        <begin position="528"/>
        <end position="543"/>
    </location>
</feature>
<protein>
    <submittedName>
        <fullName evidence="2">Uncharacterized protein</fullName>
    </submittedName>
</protein>
<name>A0A5J4ZRB2_9ASTE</name>
<feature type="compositionally biased region" description="Polar residues" evidence="1">
    <location>
        <begin position="337"/>
        <end position="348"/>
    </location>
</feature>
<keyword evidence="3" id="KW-1185">Reference proteome</keyword>
<feature type="compositionally biased region" description="Basic and acidic residues" evidence="1">
    <location>
        <begin position="136"/>
        <end position="145"/>
    </location>
</feature>
<feature type="region of interest" description="Disordered" evidence="1">
    <location>
        <begin position="268"/>
        <end position="352"/>
    </location>
</feature>
<dbReference type="PANTHER" id="PTHR36380">
    <property type="entry name" value="BNAA03G58330D PROTEIN"/>
    <property type="match status" value="1"/>
</dbReference>
<dbReference type="AlphaFoldDB" id="A0A5J4ZRB2"/>
<evidence type="ECO:0000313" key="2">
    <source>
        <dbReference type="EMBL" id="KAA8519697.1"/>
    </source>
</evidence>